<feature type="domain" description="HTH lysR-type" evidence="5">
    <location>
        <begin position="1"/>
        <end position="58"/>
    </location>
</feature>
<dbReference type="InterPro" id="IPR036390">
    <property type="entry name" value="WH_DNA-bd_sf"/>
</dbReference>
<name>A0A844GDH3_9FIRM</name>
<dbReference type="SUPFAM" id="SSF53850">
    <property type="entry name" value="Periplasmic binding protein-like II"/>
    <property type="match status" value="1"/>
</dbReference>
<dbReference type="PANTHER" id="PTHR30126:SF40">
    <property type="entry name" value="HTH-TYPE TRANSCRIPTIONAL REGULATOR GLTR"/>
    <property type="match status" value="1"/>
</dbReference>
<dbReference type="Gene3D" id="3.40.190.10">
    <property type="entry name" value="Periplasmic binding protein-like II"/>
    <property type="match status" value="2"/>
</dbReference>
<comment type="caution">
    <text evidence="6">The sequence shown here is derived from an EMBL/GenBank/DDBJ whole genome shotgun (WGS) entry which is preliminary data.</text>
</comment>
<evidence type="ECO:0000313" key="6">
    <source>
        <dbReference type="EMBL" id="MTD60056.1"/>
    </source>
</evidence>
<evidence type="ECO:0000256" key="1">
    <source>
        <dbReference type="ARBA" id="ARBA00009437"/>
    </source>
</evidence>
<dbReference type="Gene3D" id="1.10.10.10">
    <property type="entry name" value="Winged helix-like DNA-binding domain superfamily/Winged helix DNA-binding domain"/>
    <property type="match status" value="1"/>
</dbReference>
<evidence type="ECO:0000259" key="5">
    <source>
        <dbReference type="PROSITE" id="PS50931"/>
    </source>
</evidence>
<evidence type="ECO:0000256" key="4">
    <source>
        <dbReference type="ARBA" id="ARBA00023163"/>
    </source>
</evidence>
<dbReference type="GO" id="GO:0000976">
    <property type="term" value="F:transcription cis-regulatory region binding"/>
    <property type="evidence" value="ECO:0007669"/>
    <property type="project" value="TreeGrafter"/>
</dbReference>
<organism evidence="6 7">
    <name type="scientific">Blautia luti DSM 14534 = JCM 17040</name>
    <dbReference type="NCBI Taxonomy" id="649762"/>
    <lineage>
        <taxon>Bacteria</taxon>
        <taxon>Bacillati</taxon>
        <taxon>Bacillota</taxon>
        <taxon>Clostridia</taxon>
        <taxon>Lachnospirales</taxon>
        <taxon>Lachnospiraceae</taxon>
        <taxon>Blautia</taxon>
    </lineage>
</organism>
<protein>
    <submittedName>
        <fullName evidence="6">LysR family transcriptional regulator</fullName>
    </submittedName>
</protein>
<dbReference type="Proteomes" id="UP000437824">
    <property type="component" value="Unassembled WGS sequence"/>
</dbReference>
<dbReference type="SUPFAM" id="SSF46785">
    <property type="entry name" value="Winged helix' DNA-binding domain"/>
    <property type="match status" value="1"/>
</dbReference>
<evidence type="ECO:0000256" key="3">
    <source>
        <dbReference type="ARBA" id="ARBA00023125"/>
    </source>
</evidence>
<dbReference type="RefSeq" id="WP_118509409.1">
    <property type="nucleotide sequence ID" value="NZ_WMBC01000001.1"/>
</dbReference>
<dbReference type="PANTHER" id="PTHR30126">
    <property type="entry name" value="HTH-TYPE TRANSCRIPTIONAL REGULATOR"/>
    <property type="match status" value="1"/>
</dbReference>
<dbReference type="InterPro" id="IPR005119">
    <property type="entry name" value="LysR_subst-bd"/>
</dbReference>
<dbReference type="InterPro" id="IPR036388">
    <property type="entry name" value="WH-like_DNA-bd_sf"/>
</dbReference>
<reference evidence="6 7" key="1">
    <citation type="submission" date="2019-11" db="EMBL/GenBank/DDBJ databases">
        <title>Draft genome sequence of Blautia luti DSM 14534T, isolated from human stool.</title>
        <authorList>
            <person name="Ortiz R."/>
            <person name="Melis-Arcos F."/>
            <person name="Covarrubias P."/>
            <person name="Cardenas J.P."/>
            <person name="Perez-Donoso J."/>
            <person name="Almonacid D."/>
        </authorList>
    </citation>
    <scope>NUCLEOTIDE SEQUENCE [LARGE SCALE GENOMIC DNA]</scope>
    <source>
        <strain evidence="6 7">DSM 14534</strain>
    </source>
</reference>
<keyword evidence="2" id="KW-0805">Transcription regulation</keyword>
<accession>A0A844GDH3</accession>
<dbReference type="InterPro" id="IPR000847">
    <property type="entry name" value="LysR_HTH_N"/>
</dbReference>
<keyword evidence="3" id="KW-0238">DNA-binding</keyword>
<dbReference type="AlphaFoldDB" id="A0A844GDH3"/>
<dbReference type="GO" id="GO:0003700">
    <property type="term" value="F:DNA-binding transcription factor activity"/>
    <property type="evidence" value="ECO:0007669"/>
    <property type="project" value="InterPro"/>
</dbReference>
<keyword evidence="4" id="KW-0804">Transcription</keyword>
<dbReference type="Pfam" id="PF00126">
    <property type="entry name" value="HTH_1"/>
    <property type="match status" value="1"/>
</dbReference>
<sequence>MLDHRTETFMTVCNVMNYREAAELLHITQPAVTQHIQFLEKEYGCRLFLYENRKLIKTPAARMLEDYLCSAKQREDFLREKLKNNGLRELRIGATKTIGDYVITDQIHKFLDQSDTSLTLIVDNTKHLLQLLEQNALDYAIIEGYFDKNRFGSQLYRRESFVGICPKDHPFAGKEVSVEDLLSETLIHREKGSGTLAILEDKLLEHNESLERFHRHICISSFKMIIDLIKSGYGISFVYEVLAKSDPELGIFTLKGEPLIREFNIIYLKYAEVGEKIGWFLD</sequence>
<dbReference type="Pfam" id="PF03466">
    <property type="entry name" value="LysR_substrate"/>
    <property type="match status" value="1"/>
</dbReference>
<gene>
    <name evidence="6" type="ORF">GKZ57_01950</name>
</gene>
<dbReference type="EMBL" id="WMBC01000001">
    <property type="protein sequence ID" value="MTD60056.1"/>
    <property type="molecule type" value="Genomic_DNA"/>
</dbReference>
<evidence type="ECO:0000313" key="7">
    <source>
        <dbReference type="Proteomes" id="UP000437824"/>
    </source>
</evidence>
<comment type="similarity">
    <text evidence="1">Belongs to the LysR transcriptional regulatory family.</text>
</comment>
<evidence type="ECO:0000256" key="2">
    <source>
        <dbReference type="ARBA" id="ARBA00023015"/>
    </source>
</evidence>
<dbReference type="PRINTS" id="PR00039">
    <property type="entry name" value="HTHLYSR"/>
</dbReference>
<proteinExistence type="inferred from homology"/>
<dbReference type="PROSITE" id="PS50931">
    <property type="entry name" value="HTH_LYSR"/>
    <property type="match status" value="1"/>
</dbReference>